<reference evidence="2" key="1">
    <citation type="submission" date="2019-12" db="EMBL/GenBank/DDBJ databases">
        <title>An insight into the sialome of adult female Ixodes ricinus ticks feeding for 6 days.</title>
        <authorList>
            <person name="Perner J."/>
            <person name="Ribeiro J.M.C."/>
        </authorList>
    </citation>
    <scope>NUCLEOTIDE SEQUENCE</scope>
    <source>
        <strain evidence="2">Semi-engorged</strain>
        <tissue evidence="2">Salivary glands</tissue>
    </source>
</reference>
<organism evidence="2">
    <name type="scientific">Ixodes ricinus</name>
    <name type="common">Common tick</name>
    <name type="synonym">Acarus ricinus</name>
    <dbReference type="NCBI Taxonomy" id="34613"/>
    <lineage>
        <taxon>Eukaryota</taxon>
        <taxon>Metazoa</taxon>
        <taxon>Ecdysozoa</taxon>
        <taxon>Arthropoda</taxon>
        <taxon>Chelicerata</taxon>
        <taxon>Arachnida</taxon>
        <taxon>Acari</taxon>
        <taxon>Parasitiformes</taxon>
        <taxon>Ixodida</taxon>
        <taxon>Ixodoidea</taxon>
        <taxon>Ixodidae</taxon>
        <taxon>Ixodinae</taxon>
        <taxon>Ixodes</taxon>
    </lineage>
</organism>
<accession>A0A6B0UBH6</accession>
<protein>
    <submittedName>
        <fullName evidence="2">Putative secreted protein</fullName>
    </submittedName>
</protein>
<keyword evidence="1" id="KW-0812">Transmembrane</keyword>
<feature type="transmembrane region" description="Helical" evidence="1">
    <location>
        <begin position="7"/>
        <end position="26"/>
    </location>
</feature>
<evidence type="ECO:0000256" key="1">
    <source>
        <dbReference type="SAM" id="Phobius"/>
    </source>
</evidence>
<keyword evidence="1" id="KW-0472">Membrane</keyword>
<evidence type="ECO:0000313" key="2">
    <source>
        <dbReference type="EMBL" id="MXU83483.1"/>
    </source>
</evidence>
<feature type="transmembrane region" description="Helical" evidence="1">
    <location>
        <begin position="46"/>
        <end position="66"/>
    </location>
</feature>
<dbReference type="AlphaFoldDB" id="A0A6B0UBH6"/>
<proteinExistence type="predicted"/>
<keyword evidence="1" id="KW-1133">Transmembrane helix</keyword>
<name>A0A6B0UBH6_IXORI</name>
<sequence length="75" mass="8583">MLLMHSADVFFLIVFFTNIFVSLFSLSKMFTFAQAGEQSAHSFKCLAISEFGSLVFTFLLCSVHHWKEKRKVGNN</sequence>
<dbReference type="EMBL" id="GIFC01001400">
    <property type="protein sequence ID" value="MXU83483.1"/>
    <property type="molecule type" value="Transcribed_RNA"/>
</dbReference>